<protein>
    <submittedName>
        <fullName evidence="2">Uncharacterized protein</fullName>
    </submittedName>
</protein>
<reference evidence="2" key="1">
    <citation type="submission" date="2014-11" db="EMBL/GenBank/DDBJ databases">
        <authorList>
            <person name="Amaro Gonzalez C."/>
        </authorList>
    </citation>
    <scope>NUCLEOTIDE SEQUENCE</scope>
</reference>
<reference evidence="2" key="2">
    <citation type="journal article" date="2015" name="Fish Shellfish Immunol.">
        <title>Early steps in the European eel (Anguilla anguilla)-Vibrio vulnificus interaction in the gills: Role of the RtxA13 toxin.</title>
        <authorList>
            <person name="Callol A."/>
            <person name="Pajuelo D."/>
            <person name="Ebbesson L."/>
            <person name="Teles M."/>
            <person name="MacKenzie S."/>
            <person name="Amaro C."/>
        </authorList>
    </citation>
    <scope>NUCLEOTIDE SEQUENCE</scope>
</reference>
<dbReference type="EMBL" id="GBXM01068739">
    <property type="protein sequence ID" value="JAH39838.1"/>
    <property type="molecule type" value="Transcribed_RNA"/>
</dbReference>
<organism evidence="2">
    <name type="scientific">Anguilla anguilla</name>
    <name type="common">European freshwater eel</name>
    <name type="synonym">Muraena anguilla</name>
    <dbReference type="NCBI Taxonomy" id="7936"/>
    <lineage>
        <taxon>Eukaryota</taxon>
        <taxon>Metazoa</taxon>
        <taxon>Chordata</taxon>
        <taxon>Craniata</taxon>
        <taxon>Vertebrata</taxon>
        <taxon>Euteleostomi</taxon>
        <taxon>Actinopterygii</taxon>
        <taxon>Neopterygii</taxon>
        <taxon>Teleostei</taxon>
        <taxon>Anguilliformes</taxon>
        <taxon>Anguillidae</taxon>
        <taxon>Anguilla</taxon>
    </lineage>
</organism>
<accession>A0A0E9SH75</accession>
<proteinExistence type="predicted"/>
<name>A0A0E9SH75_ANGAN</name>
<feature type="compositionally biased region" description="Basic and acidic residues" evidence="1">
    <location>
        <begin position="12"/>
        <end position="46"/>
    </location>
</feature>
<evidence type="ECO:0000256" key="1">
    <source>
        <dbReference type="SAM" id="MobiDB-lite"/>
    </source>
</evidence>
<evidence type="ECO:0000313" key="2">
    <source>
        <dbReference type="EMBL" id="JAH39838.1"/>
    </source>
</evidence>
<sequence length="62" mass="7277">MEMAQVIHCVKKNPEEGDQEGLRQDREATKESESAEREREGERDTKLFVLVSQKENVRSKRM</sequence>
<dbReference type="AlphaFoldDB" id="A0A0E9SH75"/>
<feature type="region of interest" description="Disordered" evidence="1">
    <location>
        <begin position="1"/>
        <end position="62"/>
    </location>
</feature>